<reference evidence="1 2" key="1">
    <citation type="submission" date="2014-04" db="EMBL/GenBank/DDBJ databases">
        <title>Aquimarina sp. 22II-S11-z7 Genome Sequencing.</title>
        <authorList>
            <person name="Lai Q."/>
        </authorList>
    </citation>
    <scope>NUCLEOTIDE SEQUENCE [LARGE SCALE GENOMIC DNA]</scope>
    <source>
        <strain evidence="1 2">22II-S11-z7</strain>
    </source>
</reference>
<dbReference type="RefSeq" id="WP_034238724.1">
    <property type="nucleotide sequence ID" value="NZ_AQRA01000001.1"/>
</dbReference>
<dbReference type="AlphaFoldDB" id="A0A023C128"/>
<keyword evidence="2" id="KW-1185">Reference proteome</keyword>
<dbReference type="eggNOG" id="ENOG5032HNM">
    <property type="taxonomic scope" value="Bacteria"/>
</dbReference>
<comment type="caution">
    <text evidence="1">The sequence shown here is derived from an EMBL/GenBank/DDBJ whole genome shotgun (WGS) entry which is preliminary data.</text>
</comment>
<dbReference type="EMBL" id="AQRA01000001">
    <property type="protein sequence ID" value="EZH75914.1"/>
    <property type="molecule type" value="Genomic_DNA"/>
</dbReference>
<dbReference type="OrthoDB" id="1159825at2"/>
<evidence type="ECO:0000313" key="1">
    <source>
        <dbReference type="EMBL" id="EZH75914.1"/>
    </source>
</evidence>
<evidence type="ECO:0008006" key="3">
    <source>
        <dbReference type="Google" id="ProtNLM"/>
    </source>
</evidence>
<name>A0A023C128_9FLAO</name>
<protein>
    <recommendedName>
        <fullName evidence="3">Lipoprotein</fullName>
    </recommendedName>
</protein>
<gene>
    <name evidence="1" type="ORF">ATO12_03735</name>
</gene>
<dbReference type="PROSITE" id="PS51257">
    <property type="entry name" value="PROKAR_LIPOPROTEIN"/>
    <property type="match status" value="1"/>
</dbReference>
<dbReference type="Proteomes" id="UP000023541">
    <property type="component" value="Unassembled WGS sequence"/>
</dbReference>
<evidence type="ECO:0000313" key="2">
    <source>
        <dbReference type="Proteomes" id="UP000023541"/>
    </source>
</evidence>
<organism evidence="1 2">
    <name type="scientific">Aquimarina atlantica</name>
    <dbReference type="NCBI Taxonomy" id="1317122"/>
    <lineage>
        <taxon>Bacteria</taxon>
        <taxon>Pseudomonadati</taxon>
        <taxon>Bacteroidota</taxon>
        <taxon>Flavobacteriia</taxon>
        <taxon>Flavobacteriales</taxon>
        <taxon>Flavobacteriaceae</taxon>
        <taxon>Aquimarina</taxon>
    </lineage>
</organism>
<proteinExistence type="predicted"/>
<accession>A0A023C128</accession>
<sequence length="201" mass="22906">MKIKTFKNVNYSILILFIAAFLLASCEKEEIVSSEKENTVLKNSDSKNLKRETIGVSTCASFDRSCDDDLVLDVNECNFISGSGRDMPNQYLIEDLLNNCRTEELPSNCNWWKGNITQTRTISLFLNNCCYSATVFNNRLDGWRDLAIANKPNSSYLVTNYERLPGGTMHNAPFGPYEIRIRVTYRKKICSFTGLPDVIRQ</sequence>